<dbReference type="InterPro" id="IPR024071">
    <property type="entry name" value="S-Me-THD_C_sf"/>
</dbReference>
<evidence type="ECO:0000259" key="2">
    <source>
        <dbReference type="Pfam" id="PF20906"/>
    </source>
</evidence>
<comment type="caution">
    <text evidence="3">The sequence shown here is derived from an EMBL/GenBank/DDBJ whole genome shotgun (WGS) entry which is preliminary data.</text>
</comment>
<dbReference type="EMBL" id="BAAAZR010000014">
    <property type="protein sequence ID" value="GAA3821417.1"/>
    <property type="molecule type" value="Genomic_DNA"/>
</dbReference>
<accession>A0ABP7ILM0</accession>
<organism evidence="3 4">
    <name type="scientific">Sphaerisporangium flaviroseum</name>
    <dbReference type="NCBI Taxonomy" id="509199"/>
    <lineage>
        <taxon>Bacteria</taxon>
        <taxon>Bacillati</taxon>
        <taxon>Actinomycetota</taxon>
        <taxon>Actinomycetes</taxon>
        <taxon>Streptosporangiales</taxon>
        <taxon>Streptosporangiaceae</taxon>
        <taxon>Sphaerisporangium</taxon>
    </lineage>
</organism>
<keyword evidence="4" id="KW-1185">Reference proteome</keyword>
<evidence type="ECO:0000259" key="1">
    <source>
        <dbReference type="Pfam" id="PF06032"/>
    </source>
</evidence>
<reference evidence="4" key="1">
    <citation type="journal article" date="2019" name="Int. J. Syst. Evol. Microbiol.">
        <title>The Global Catalogue of Microorganisms (GCM) 10K type strain sequencing project: providing services to taxonomists for standard genome sequencing and annotation.</title>
        <authorList>
            <consortium name="The Broad Institute Genomics Platform"/>
            <consortium name="The Broad Institute Genome Sequencing Center for Infectious Disease"/>
            <person name="Wu L."/>
            <person name="Ma J."/>
        </authorList>
    </citation>
    <scope>NUCLEOTIDE SEQUENCE [LARGE SCALE GENOMIC DNA]</scope>
    <source>
        <strain evidence="4">JCM 16908</strain>
    </source>
</reference>
<proteinExistence type="predicted"/>
<evidence type="ECO:0000313" key="4">
    <source>
        <dbReference type="Proteomes" id="UP001500888"/>
    </source>
</evidence>
<sequence>MKIDSDDVADLAAGATLLGSGGGGDTATVALMLQHTLTRLGPVHLIEAMELFPRAMVAPIAATGSITLLSERLPAGHEFQHAVTTLGQTLGTPVSALMGFEVGGANALFAVAAAAWTGLPLIDADGMGRAFPRIDQVTFNAAGLSATPAVLADPLGNHMVIAQSRDNGDAERMLRAAMPSLGGWAATAIYPMQAAQAARHAITGSIRGALALGRLLRAAQRHRSERAAMQAEFDAELLFSGGILQVLRHARPRTGGTVTIEHRRDSRRTLRVEVGEEYRLAIDDGRVVAAVPDIICVLDALTWQPISAEHIAPGREVDVLKLPAPVHWTLPQARDLVSPPAFGLTLLDEDLGGPIAWLR</sequence>
<dbReference type="InterPro" id="IPR027479">
    <property type="entry name" value="S-Me-THD_N_sf"/>
</dbReference>
<dbReference type="SUPFAM" id="SSF160991">
    <property type="entry name" value="CV3147-like"/>
    <property type="match status" value="1"/>
</dbReference>
<dbReference type="InterPro" id="IPR010318">
    <property type="entry name" value="S-Me-THD_N"/>
</dbReference>
<gene>
    <name evidence="3" type="ORF">GCM10022226_47180</name>
</gene>
<protein>
    <submittedName>
        <fullName evidence="3">DUF917 domain-containing protein</fullName>
    </submittedName>
</protein>
<dbReference type="Pfam" id="PF06032">
    <property type="entry name" value="S-Me-THD_N"/>
    <property type="match status" value="1"/>
</dbReference>
<name>A0ABP7ILM0_9ACTN</name>
<evidence type="ECO:0000313" key="3">
    <source>
        <dbReference type="EMBL" id="GAA3821417.1"/>
    </source>
</evidence>
<dbReference type="Gene3D" id="2.40.390.10">
    <property type="entry name" value="CV3147-like"/>
    <property type="match status" value="1"/>
</dbReference>
<dbReference type="Proteomes" id="UP001500888">
    <property type="component" value="Unassembled WGS sequence"/>
</dbReference>
<dbReference type="InterPro" id="IPR048350">
    <property type="entry name" value="S-Me-THD-like_C"/>
</dbReference>
<dbReference type="Pfam" id="PF20906">
    <property type="entry name" value="S-Me-THD_C"/>
    <property type="match status" value="1"/>
</dbReference>
<dbReference type="Gene3D" id="3.40.1610.10">
    <property type="entry name" value="CV3147-like domain"/>
    <property type="match status" value="1"/>
</dbReference>
<dbReference type="RefSeq" id="WP_344944033.1">
    <property type="nucleotide sequence ID" value="NZ_BAAAZR010000014.1"/>
</dbReference>
<feature type="domain" description="S-Me-THD N-terminal" evidence="1">
    <location>
        <begin position="6"/>
        <end position="162"/>
    </location>
</feature>
<feature type="domain" description="S-Me-THD-like C-terminal" evidence="2">
    <location>
        <begin position="166"/>
        <end position="345"/>
    </location>
</feature>